<feature type="transmembrane region" description="Helical" evidence="1">
    <location>
        <begin position="29"/>
        <end position="50"/>
    </location>
</feature>
<keyword evidence="1" id="KW-1133">Transmembrane helix</keyword>
<dbReference type="EMBL" id="AP012319">
    <property type="protein sequence ID" value="BAL88702.1"/>
    <property type="molecule type" value="Genomic_DNA"/>
</dbReference>
<dbReference type="STRING" id="512565.AMIS_34820"/>
<name>I0H6R5_ACTM4</name>
<dbReference type="Proteomes" id="UP000007882">
    <property type="component" value="Chromosome"/>
</dbReference>
<dbReference type="KEGG" id="ams:AMIS_34820"/>
<feature type="transmembrane region" description="Helical" evidence="1">
    <location>
        <begin position="70"/>
        <end position="89"/>
    </location>
</feature>
<dbReference type="eggNOG" id="COG1277">
    <property type="taxonomic scope" value="Bacteria"/>
</dbReference>
<feature type="transmembrane region" description="Helical" evidence="1">
    <location>
        <begin position="110"/>
        <end position="138"/>
    </location>
</feature>
<feature type="transmembrane region" description="Helical" evidence="1">
    <location>
        <begin position="189"/>
        <end position="211"/>
    </location>
</feature>
<reference evidence="2 3" key="1">
    <citation type="submission" date="2012-02" db="EMBL/GenBank/DDBJ databases">
        <title>Complete genome sequence of Actinoplanes missouriensis 431 (= NBRC 102363).</title>
        <authorList>
            <person name="Ohnishi Y."/>
            <person name="Ishikawa J."/>
            <person name="Sekine M."/>
            <person name="Hosoyama A."/>
            <person name="Harada T."/>
            <person name="Narita H."/>
            <person name="Hata T."/>
            <person name="Konno Y."/>
            <person name="Tutikane K."/>
            <person name="Fujita N."/>
            <person name="Horinouchi S."/>
            <person name="Hayakawa M."/>
        </authorList>
    </citation>
    <scope>NUCLEOTIDE SEQUENCE [LARGE SCALE GENOMIC DNA]</scope>
    <source>
        <strain evidence="3">ATCC 14538 / DSM 43046 / CBS 188.64 / JCM 3121 / NBRC 102363 / NCIMB 12654 / NRRL B-3342 / UNCC 431</strain>
    </source>
</reference>
<organism evidence="2 3">
    <name type="scientific">Actinoplanes missouriensis (strain ATCC 14538 / DSM 43046 / CBS 188.64 / JCM 3121 / NBRC 102363 / NCIMB 12654 / NRRL B-3342 / UNCC 431)</name>
    <dbReference type="NCBI Taxonomy" id="512565"/>
    <lineage>
        <taxon>Bacteria</taxon>
        <taxon>Bacillati</taxon>
        <taxon>Actinomycetota</taxon>
        <taxon>Actinomycetes</taxon>
        <taxon>Micromonosporales</taxon>
        <taxon>Micromonosporaceae</taxon>
        <taxon>Actinoplanes</taxon>
    </lineage>
</organism>
<dbReference type="RefSeq" id="WP_014443596.1">
    <property type="nucleotide sequence ID" value="NC_017093.1"/>
</dbReference>
<gene>
    <name evidence="2" type="ordered locus">AMIS_34820</name>
</gene>
<evidence type="ECO:0000256" key="1">
    <source>
        <dbReference type="SAM" id="Phobius"/>
    </source>
</evidence>
<feature type="transmembrane region" description="Helical" evidence="1">
    <location>
        <begin position="240"/>
        <end position="260"/>
    </location>
</feature>
<accession>I0H6R5</accession>
<evidence type="ECO:0000313" key="2">
    <source>
        <dbReference type="EMBL" id="BAL88702.1"/>
    </source>
</evidence>
<dbReference type="PATRIC" id="fig|512565.3.peg.3480"/>
<keyword evidence="1" id="KW-0812">Transmembrane</keyword>
<keyword evidence="1" id="KW-0472">Membrane</keyword>
<keyword evidence="3" id="KW-1185">Reference proteome</keyword>
<evidence type="ECO:0000313" key="3">
    <source>
        <dbReference type="Proteomes" id="UP000007882"/>
    </source>
</evidence>
<proteinExistence type="predicted"/>
<sequence length="266" mass="27457">MTAVQVHSGTFRDAVAAEIMKVRTLRSTWAFLAGGVLATTLGAMILLLMVQSYDADSPADRANYETADPTVVTMPFVMFFVGAIGAMLITSEYTTRTLGPSLLAVPQRGVLFGAKAAVAGLIGFGGGAFFALAAFAVARLTLGDRPAPFNPWPQWTDAVPTVLCATVVAGVTCLVALGLGALTRSTAAALTTLGGLVLVAPIFAHFLPVVWQLRLASVLLPNLTPQLAGSDHPYLLSQGGAVAVTAGYLVLALGAGALAFRRRDAA</sequence>
<feature type="transmembrane region" description="Helical" evidence="1">
    <location>
        <begin position="158"/>
        <end position="182"/>
    </location>
</feature>
<dbReference type="AlphaFoldDB" id="I0H6R5"/>
<protein>
    <submittedName>
        <fullName evidence="2">Putative ABC transporter permease protein</fullName>
    </submittedName>
</protein>
<dbReference type="HOGENOM" id="CLU_051674_1_1_11"/>
<dbReference type="OrthoDB" id="5188656at2"/>